<reference evidence="1" key="1">
    <citation type="journal article" date="2015" name="Nature">
        <title>Complex archaea that bridge the gap between prokaryotes and eukaryotes.</title>
        <authorList>
            <person name="Spang A."/>
            <person name="Saw J.H."/>
            <person name="Jorgensen S.L."/>
            <person name="Zaremba-Niedzwiedzka K."/>
            <person name="Martijn J."/>
            <person name="Lind A.E."/>
            <person name="van Eijk R."/>
            <person name="Schleper C."/>
            <person name="Guy L."/>
            <person name="Ettema T.J."/>
        </authorList>
    </citation>
    <scope>NUCLEOTIDE SEQUENCE</scope>
</reference>
<protein>
    <submittedName>
        <fullName evidence="1">Uncharacterized protein</fullName>
    </submittedName>
</protein>
<comment type="caution">
    <text evidence="1">The sequence shown here is derived from an EMBL/GenBank/DDBJ whole genome shotgun (WGS) entry which is preliminary data.</text>
</comment>
<proteinExistence type="predicted"/>
<dbReference type="EMBL" id="LAZR01044400">
    <property type="protein sequence ID" value="KKL04748.1"/>
    <property type="molecule type" value="Genomic_DNA"/>
</dbReference>
<dbReference type="AlphaFoldDB" id="A0A0F9CY25"/>
<sequence>MKKSKLNRDSFVHAITPEQIEEFAHMSPRDRLRWLEEANAFINKAVGLKKRAEWDERFKVFL</sequence>
<organism evidence="1">
    <name type="scientific">marine sediment metagenome</name>
    <dbReference type="NCBI Taxonomy" id="412755"/>
    <lineage>
        <taxon>unclassified sequences</taxon>
        <taxon>metagenomes</taxon>
        <taxon>ecological metagenomes</taxon>
    </lineage>
</organism>
<accession>A0A0F9CY25</accession>
<evidence type="ECO:0000313" key="1">
    <source>
        <dbReference type="EMBL" id="KKL04748.1"/>
    </source>
</evidence>
<name>A0A0F9CY25_9ZZZZ</name>
<gene>
    <name evidence="1" type="ORF">LCGC14_2612960</name>
</gene>